<evidence type="ECO:0000259" key="2">
    <source>
        <dbReference type="Pfam" id="PF10102"/>
    </source>
</evidence>
<dbReference type="InterPro" id="IPR018765">
    <property type="entry name" value="DUF2341"/>
</dbReference>
<accession>A0A1W2GDK1</accession>
<protein>
    <submittedName>
        <fullName evidence="4">Por secretion system C-terminal sorting domain-containing protein</fullName>
    </submittedName>
</protein>
<dbReference type="Gene3D" id="2.60.120.200">
    <property type="match status" value="2"/>
</dbReference>
<dbReference type="SUPFAM" id="SSF49899">
    <property type="entry name" value="Concanavalin A-like lectins/glucanases"/>
    <property type="match status" value="2"/>
</dbReference>
<sequence>MRINMFRVLPLCIWLGLSINEVHAQWLADYCYRKSVTVDATQVSGSSNLSEFPVLISIIDNDLRTIANDGNVENANGDDIRITDNTHTELDIEIETFVASTGQLVIWVEVPSLDYDDNTTLYLYYGNSAASAYANPENVWDSNYLGVWHLNEATGNQVLDATVNDNDETMYLGNPGSDTYTENTTTTSIAGVVSNARSFNNVGNDGTNDISYIEIPHSASIDITSDQLTIEVWARMYYPSPEDAPFVIKSPGTNTERFMFGTQNSDNAINRRITSSEANTNNDGWNYNDVCGNNGHYRYDDAYASDADWHYFVMSYDGSDDDGLDATNLRTLIDGSLQTFSRSTATCDPYPYGNIATTTADLFFGRRVGNERFFKGAMDEIRISTVARSTDWIITTYNNVDDPSNFYAVGEQEYPLEGGTATATNSQLDINESTTITLSAYDITAALQWQSSTDNSAFSDISSENAATLSTGSLTQTTFFRVKSTLDGCDAYSTTAQVTVRATFNGTHAYRTIISVDHTQVECTSSLTDYPLLINITGDANLQQANGKVQDANGYDIIFTDASNTQLSHDLERYDGTNGDLVAWVKIPTLYCDANTEIFMYYGECGYASGDQSNTDTWSNNYNGVFHLNNDPSASGLQVDRTANGDDGTSTNFASDTRLNGQIGQAIEFDGGDDYVTFGTAPQVNGTGGRTYECWIFTQTFGANEGIFQAGDPGNNDFSLHLLNNSSENFEVETDANDDDFTFVSSTNNWRHVTLTYDNAATSTSVYYDGVLFDVISGEINTTAFALELGRYNGAEFDGYMDEFRISSVARSSEWLKTQFNNQSSPSTFYSLDSEVSEFVWTGGAGSTDWNDANNWSTCSVPSSTDDIIVPGSLGFYPVVDQNRTANYINIASGASMDLNGFDLNVTGDFKNDGAFNANNGAVIFSGSGEQNIKGVGALSFFDMEVNKPDGEIILNKNLDVTNELTLTSGIVQLNDNSMTITATGSIVGGSASSFFVTTSSSCLTQNGIGSGGRTGDVLFPIGTSSTSYTPATLNNTAGNIDDFCAYVCQGVYTNGACSGTPITYKVVNKTWQITPTFGAGLDVTVSLQWNGADQTGDFVSGNAYPSQYNGGTWNGILGTDVSGQADPYVLSATGIANFYPFGVGSDDSVLPVELLQFKGSQYQDAVELYWQTATELNNDRFEIEYSANALTFVTRGVVSGAGTSNDQQAYQFSDNQPVEGTNYYRLKQIDYNGDYAYSDIIRVEYSSFQIAAFLVYPNPSSGTFQIMTKFDLDRPVELELIDMSGKIVWAQSFSKKNKSMAFDLSHIQSGYYILKAMSGSHSSTQKLVRN</sequence>
<gene>
    <name evidence="4" type="ORF">SAMN04488029_2091</name>
</gene>
<dbReference type="EMBL" id="FWYF01000002">
    <property type="protein sequence ID" value="SMD34594.1"/>
    <property type="molecule type" value="Genomic_DNA"/>
</dbReference>
<dbReference type="GO" id="GO:0005975">
    <property type="term" value="P:carbohydrate metabolic process"/>
    <property type="evidence" value="ECO:0007669"/>
    <property type="project" value="UniProtKB-ARBA"/>
</dbReference>
<dbReference type="Proteomes" id="UP000192472">
    <property type="component" value="Unassembled WGS sequence"/>
</dbReference>
<reference evidence="4 5" key="1">
    <citation type="submission" date="2017-04" db="EMBL/GenBank/DDBJ databases">
        <authorList>
            <person name="Afonso C.L."/>
            <person name="Miller P.J."/>
            <person name="Scott M.A."/>
            <person name="Spackman E."/>
            <person name="Goraichik I."/>
            <person name="Dimitrov K.M."/>
            <person name="Suarez D.L."/>
            <person name="Swayne D.E."/>
        </authorList>
    </citation>
    <scope>NUCLEOTIDE SEQUENCE [LARGE SCALE GENOMIC DNA]</scope>
    <source>
        <strain evidence="4 5">DSM 26133</strain>
    </source>
</reference>
<dbReference type="Pfam" id="PF10102">
    <property type="entry name" value="DUF2341"/>
    <property type="match status" value="2"/>
</dbReference>
<dbReference type="InterPro" id="IPR026444">
    <property type="entry name" value="Secre_tail"/>
</dbReference>
<dbReference type="Pfam" id="PF18962">
    <property type="entry name" value="Por_Secre_tail"/>
    <property type="match status" value="1"/>
</dbReference>
<dbReference type="NCBIfam" id="TIGR04183">
    <property type="entry name" value="Por_Secre_tail"/>
    <property type="match status" value="1"/>
</dbReference>
<feature type="chain" id="PRO_5013094283" evidence="1">
    <location>
        <begin position="25"/>
        <end position="1331"/>
    </location>
</feature>
<feature type="domain" description="DUF2341" evidence="2">
    <location>
        <begin position="553"/>
        <end position="611"/>
    </location>
</feature>
<dbReference type="InterPro" id="IPR013320">
    <property type="entry name" value="ConA-like_dom_sf"/>
</dbReference>
<dbReference type="Pfam" id="PF13385">
    <property type="entry name" value="Laminin_G_3"/>
    <property type="match status" value="2"/>
</dbReference>
<dbReference type="GO" id="GO:0004553">
    <property type="term" value="F:hydrolase activity, hydrolyzing O-glycosyl compounds"/>
    <property type="evidence" value="ECO:0007669"/>
    <property type="project" value="UniProtKB-ARBA"/>
</dbReference>
<feature type="signal peptide" evidence="1">
    <location>
        <begin position="1"/>
        <end position="24"/>
    </location>
</feature>
<feature type="domain" description="DUF2341" evidence="2">
    <location>
        <begin position="76"/>
        <end position="140"/>
    </location>
</feature>
<dbReference type="RefSeq" id="WP_084372763.1">
    <property type="nucleotide sequence ID" value="NZ_FWYF01000002.1"/>
</dbReference>
<proteinExistence type="predicted"/>
<keyword evidence="1" id="KW-0732">Signal</keyword>
<evidence type="ECO:0000256" key="1">
    <source>
        <dbReference type="SAM" id="SignalP"/>
    </source>
</evidence>
<evidence type="ECO:0000313" key="4">
    <source>
        <dbReference type="EMBL" id="SMD34594.1"/>
    </source>
</evidence>
<dbReference type="OrthoDB" id="1443240at2"/>
<name>A0A1W2GDK1_REIFA</name>
<organism evidence="4 5">
    <name type="scientific">Reichenbachiella faecimaris</name>
    <dbReference type="NCBI Taxonomy" id="692418"/>
    <lineage>
        <taxon>Bacteria</taxon>
        <taxon>Pseudomonadati</taxon>
        <taxon>Bacteroidota</taxon>
        <taxon>Cytophagia</taxon>
        <taxon>Cytophagales</taxon>
        <taxon>Reichenbachiellaceae</taxon>
        <taxon>Reichenbachiella</taxon>
    </lineage>
</organism>
<evidence type="ECO:0000259" key="3">
    <source>
        <dbReference type="Pfam" id="PF18962"/>
    </source>
</evidence>
<evidence type="ECO:0000313" key="5">
    <source>
        <dbReference type="Proteomes" id="UP000192472"/>
    </source>
</evidence>
<keyword evidence="5" id="KW-1185">Reference proteome</keyword>
<dbReference type="STRING" id="692418.SAMN04488029_2091"/>
<feature type="domain" description="Secretion system C-terminal sorting" evidence="3">
    <location>
        <begin position="1256"/>
        <end position="1329"/>
    </location>
</feature>